<dbReference type="Gene3D" id="3.30.1490.330">
    <property type="match status" value="1"/>
</dbReference>
<keyword evidence="4" id="KW-0067">ATP-binding</keyword>
<evidence type="ECO:0000256" key="5">
    <source>
        <dbReference type="ARBA" id="ARBA00022842"/>
    </source>
</evidence>
<evidence type="ECO:0000313" key="7">
    <source>
        <dbReference type="EMBL" id="RAI40028.1"/>
    </source>
</evidence>
<evidence type="ECO:0000259" key="6">
    <source>
        <dbReference type="Pfam" id="PF03738"/>
    </source>
</evidence>
<feature type="domain" description="Glutathionylspermidine synthase pre-ATP-grasp-like" evidence="6">
    <location>
        <begin position="12"/>
        <end position="393"/>
    </location>
</feature>
<evidence type="ECO:0000256" key="1">
    <source>
        <dbReference type="ARBA" id="ARBA00022598"/>
    </source>
</evidence>
<gene>
    <name evidence="7" type="ORF">CH338_07525</name>
</gene>
<organism evidence="7 8">
    <name type="scientific">Rhodoplanes elegans</name>
    <dbReference type="NCBI Taxonomy" id="29408"/>
    <lineage>
        <taxon>Bacteria</taxon>
        <taxon>Pseudomonadati</taxon>
        <taxon>Pseudomonadota</taxon>
        <taxon>Alphaproteobacteria</taxon>
        <taxon>Hyphomicrobiales</taxon>
        <taxon>Nitrobacteraceae</taxon>
        <taxon>Rhodoplanes</taxon>
    </lineage>
</organism>
<accession>A0A327KXD2</accession>
<dbReference type="GO" id="GO:0046872">
    <property type="term" value="F:metal ion binding"/>
    <property type="evidence" value="ECO:0007669"/>
    <property type="project" value="UniProtKB-KW"/>
</dbReference>
<protein>
    <recommendedName>
        <fullName evidence="6">Glutathionylspermidine synthase pre-ATP-grasp-like domain-containing protein</fullName>
    </recommendedName>
</protein>
<keyword evidence="5" id="KW-0460">Magnesium</keyword>
<evidence type="ECO:0000256" key="2">
    <source>
        <dbReference type="ARBA" id="ARBA00022723"/>
    </source>
</evidence>
<name>A0A327KXD2_9BRAD</name>
<keyword evidence="8" id="KW-1185">Reference proteome</keyword>
<dbReference type="GO" id="GO:0005524">
    <property type="term" value="F:ATP binding"/>
    <property type="evidence" value="ECO:0007669"/>
    <property type="project" value="UniProtKB-KW"/>
</dbReference>
<dbReference type="InterPro" id="IPR005494">
    <property type="entry name" value="GSPS_pre-ATP-grasp-like_dom"/>
</dbReference>
<keyword evidence="3" id="KW-0547">Nucleotide-binding</keyword>
<dbReference type="EMBL" id="NPEU01000053">
    <property type="protein sequence ID" value="RAI40028.1"/>
    <property type="molecule type" value="Genomic_DNA"/>
</dbReference>
<dbReference type="RefSeq" id="WP_111356513.1">
    <property type="nucleotide sequence ID" value="NZ_NHSK01000074.1"/>
</dbReference>
<dbReference type="Proteomes" id="UP000248863">
    <property type="component" value="Unassembled WGS sequence"/>
</dbReference>
<keyword evidence="2" id="KW-0479">Metal-binding</keyword>
<dbReference type="GO" id="GO:0016874">
    <property type="term" value="F:ligase activity"/>
    <property type="evidence" value="ECO:0007669"/>
    <property type="project" value="UniProtKB-KW"/>
</dbReference>
<keyword evidence="1" id="KW-0436">Ligase</keyword>
<dbReference type="InterPro" id="IPR016185">
    <property type="entry name" value="PreATP-grasp_dom_sf"/>
</dbReference>
<evidence type="ECO:0000256" key="3">
    <source>
        <dbReference type="ARBA" id="ARBA00022741"/>
    </source>
</evidence>
<dbReference type="OrthoDB" id="9765517at2"/>
<evidence type="ECO:0000256" key="4">
    <source>
        <dbReference type="ARBA" id="ARBA00022840"/>
    </source>
</evidence>
<evidence type="ECO:0000313" key="8">
    <source>
        <dbReference type="Proteomes" id="UP000248863"/>
    </source>
</evidence>
<dbReference type="Pfam" id="PF03738">
    <property type="entry name" value="GSP_synth"/>
    <property type="match status" value="1"/>
</dbReference>
<proteinExistence type="predicted"/>
<dbReference type="SUPFAM" id="SSF56059">
    <property type="entry name" value="Glutathione synthetase ATP-binding domain-like"/>
    <property type="match status" value="1"/>
</dbReference>
<dbReference type="SUPFAM" id="SSF52440">
    <property type="entry name" value="PreATP-grasp domain"/>
    <property type="match status" value="1"/>
</dbReference>
<sequence>MQRIACPERDDWRETAETHGFAFHTIDGAPYWDETAYYGFTLEEIERDIEAPTAELDAMCRELVARAVGDERILTLLKIPQAYWTYIAASFKRGDPSLYGRFDLCYDGTGPAKLLEYNADTPTALYETGVFQWLWLEEAIARQIVPAGSDQFNAVHETLIAGWRSVADTVARQQGEPVGTVHLAGALESAEDLGTLSYLEDTARQAGLDTVTIAMDRIGRKRNGDFVDEQDRPMTLAFKLYPWEWMFREQFGRYLPGASTRWIEPPWKAILSSKGILPLLWSMAPNHPNLLPAYFEDDPEAGRLGESYVRKPLYSREGANVAMVVGGEVLDSDSGPYGAEGFVRQAVAALPRTAGGYPVLGSWIVNGEACGLSIREDASPITKNTSRFLPHAILP</sequence>
<reference evidence="7 8" key="1">
    <citation type="submission" date="2017-07" db="EMBL/GenBank/DDBJ databases">
        <title>Draft Genome Sequences of Select Purple Nonsulfur Bacteria.</title>
        <authorList>
            <person name="Lasarre B."/>
            <person name="Mckinlay J.B."/>
        </authorList>
    </citation>
    <scope>NUCLEOTIDE SEQUENCE [LARGE SCALE GENOMIC DNA]</scope>
    <source>
        <strain evidence="7 8">DSM 11907</strain>
    </source>
</reference>
<comment type="caution">
    <text evidence="7">The sequence shown here is derived from an EMBL/GenBank/DDBJ whole genome shotgun (WGS) entry which is preliminary data.</text>
</comment>
<dbReference type="AlphaFoldDB" id="A0A327KXD2"/>